<evidence type="ECO:0000256" key="1">
    <source>
        <dbReference type="ARBA" id="ARBA00022723"/>
    </source>
</evidence>
<evidence type="ECO:0000256" key="7">
    <source>
        <dbReference type="SAM" id="MobiDB-lite"/>
    </source>
</evidence>
<feature type="zinc finger region" description="C3H1-type" evidence="6">
    <location>
        <begin position="253"/>
        <end position="279"/>
    </location>
</feature>
<feature type="zinc finger region" description="C3H1-type" evidence="6">
    <location>
        <begin position="84"/>
        <end position="112"/>
    </location>
</feature>
<accession>A0A1X7VW07</accession>
<feature type="domain" description="C3H1-type" evidence="8">
    <location>
        <begin position="118"/>
        <end position="144"/>
    </location>
</feature>
<keyword evidence="3 6" id="KW-0863">Zinc-finger</keyword>
<feature type="zinc finger region" description="C3H1-type" evidence="6">
    <location>
        <begin position="118"/>
        <end position="144"/>
    </location>
</feature>
<feature type="domain" description="C3H1-type" evidence="8">
    <location>
        <begin position="84"/>
        <end position="112"/>
    </location>
</feature>
<dbReference type="FunFam" id="3.30.1370.210:FF:000004">
    <property type="entry name" value="Muscleblind like splicing regulator 1"/>
    <property type="match status" value="1"/>
</dbReference>
<dbReference type="EnsemblMetazoa" id="Aqu2.1.43588_001">
    <property type="protein sequence ID" value="Aqu2.1.43588_001"/>
    <property type="gene ID" value="Aqu2.1.43588"/>
</dbReference>
<dbReference type="Proteomes" id="UP000007879">
    <property type="component" value="Unassembled WGS sequence"/>
</dbReference>
<evidence type="ECO:0000259" key="8">
    <source>
        <dbReference type="PROSITE" id="PS50103"/>
    </source>
</evidence>
<organism evidence="9">
    <name type="scientific">Amphimedon queenslandica</name>
    <name type="common">Sponge</name>
    <dbReference type="NCBI Taxonomy" id="400682"/>
    <lineage>
        <taxon>Eukaryota</taxon>
        <taxon>Metazoa</taxon>
        <taxon>Porifera</taxon>
        <taxon>Demospongiae</taxon>
        <taxon>Heteroscleromorpha</taxon>
        <taxon>Haplosclerida</taxon>
        <taxon>Niphatidae</taxon>
        <taxon>Amphimedon</taxon>
    </lineage>
</organism>
<evidence type="ECO:0000256" key="4">
    <source>
        <dbReference type="ARBA" id="ARBA00022833"/>
    </source>
</evidence>
<dbReference type="GO" id="GO:0008270">
    <property type="term" value="F:zinc ion binding"/>
    <property type="evidence" value="ECO:0007669"/>
    <property type="project" value="UniProtKB-KW"/>
</dbReference>
<keyword evidence="2" id="KW-0677">Repeat</keyword>
<reference evidence="10" key="1">
    <citation type="journal article" date="2010" name="Nature">
        <title>The Amphimedon queenslandica genome and the evolution of animal complexity.</title>
        <authorList>
            <person name="Srivastava M."/>
            <person name="Simakov O."/>
            <person name="Chapman J."/>
            <person name="Fahey B."/>
            <person name="Gauthier M.E."/>
            <person name="Mitros T."/>
            <person name="Richards G.S."/>
            <person name="Conaco C."/>
            <person name="Dacre M."/>
            <person name="Hellsten U."/>
            <person name="Larroux C."/>
            <person name="Putnam N.H."/>
            <person name="Stanke M."/>
            <person name="Adamska M."/>
            <person name="Darling A."/>
            <person name="Degnan S.M."/>
            <person name="Oakley T.H."/>
            <person name="Plachetzki D.C."/>
            <person name="Zhai Y."/>
            <person name="Adamski M."/>
            <person name="Calcino A."/>
            <person name="Cummins S.F."/>
            <person name="Goodstein D.M."/>
            <person name="Harris C."/>
            <person name="Jackson D.J."/>
            <person name="Leys S.P."/>
            <person name="Shu S."/>
            <person name="Woodcroft B.J."/>
            <person name="Vervoort M."/>
            <person name="Kosik K.S."/>
            <person name="Manning G."/>
            <person name="Degnan B.M."/>
            <person name="Rokhsar D.S."/>
        </authorList>
    </citation>
    <scope>NUCLEOTIDE SEQUENCE [LARGE SCALE GENOMIC DNA]</scope>
</reference>
<dbReference type="EnsemblMetazoa" id="XM_019994856.1">
    <property type="protein sequence ID" value="XP_019850415.1"/>
    <property type="gene ID" value="LOC100641996"/>
</dbReference>
<keyword evidence="1 6" id="KW-0479">Metal-binding</keyword>
<dbReference type="InterPro" id="IPR000571">
    <property type="entry name" value="Znf_CCCH"/>
</dbReference>
<dbReference type="FunCoup" id="A0A1X7VW07">
    <property type="interactions" value="643"/>
</dbReference>
<feature type="region of interest" description="Disordered" evidence="7">
    <location>
        <begin position="1"/>
        <end position="81"/>
    </location>
</feature>
<dbReference type="Pfam" id="PF14608">
    <property type="entry name" value="zf-CCCH_2"/>
    <property type="match status" value="2"/>
</dbReference>
<feature type="compositionally biased region" description="Polar residues" evidence="7">
    <location>
        <begin position="41"/>
        <end position="53"/>
    </location>
</feature>
<evidence type="ECO:0000313" key="10">
    <source>
        <dbReference type="Proteomes" id="UP000007879"/>
    </source>
</evidence>
<feature type="compositionally biased region" description="Polar residues" evidence="7">
    <location>
        <begin position="1"/>
        <end position="26"/>
    </location>
</feature>
<feature type="domain" description="C3H1-type" evidence="8">
    <location>
        <begin position="217"/>
        <end position="245"/>
    </location>
</feature>
<gene>
    <name evidence="9" type="primary">100641996</name>
</gene>
<feature type="domain" description="C3H1-type" evidence="8">
    <location>
        <begin position="253"/>
        <end position="279"/>
    </location>
</feature>
<feature type="zinc finger region" description="C3H1-type" evidence="6">
    <location>
        <begin position="217"/>
        <end position="245"/>
    </location>
</feature>
<dbReference type="GO" id="GO:0003723">
    <property type="term" value="F:RNA binding"/>
    <property type="evidence" value="ECO:0007669"/>
    <property type="project" value="TreeGrafter"/>
</dbReference>
<dbReference type="GO" id="GO:0043484">
    <property type="term" value="P:regulation of RNA splicing"/>
    <property type="evidence" value="ECO:0007669"/>
    <property type="project" value="TreeGrafter"/>
</dbReference>
<evidence type="ECO:0000313" key="9">
    <source>
        <dbReference type="EnsemblMetazoa" id="Aqu2.1.43588_001"/>
    </source>
</evidence>
<name>A0A1X7VW07_AMPQE</name>
<dbReference type="PANTHER" id="PTHR12675:SF12">
    <property type="entry name" value="PROTEIN MUSCLEBLIND"/>
    <property type="match status" value="1"/>
</dbReference>
<evidence type="ECO:0000256" key="2">
    <source>
        <dbReference type="ARBA" id="ARBA00022737"/>
    </source>
</evidence>
<dbReference type="Gene3D" id="3.30.1370.210">
    <property type="match status" value="2"/>
</dbReference>
<evidence type="ECO:0000256" key="6">
    <source>
        <dbReference type="PROSITE-ProRule" id="PRU00723"/>
    </source>
</evidence>
<dbReference type="SMART" id="SM00356">
    <property type="entry name" value="ZnF_C3H1"/>
    <property type="match status" value="4"/>
</dbReference>
<keyword evidence="10" id="KW-1185">Reference proteome</keyword>
<keyword evidence="4 6" id="KW-0862">Zinc</keyword>
<dbReference type="Pfam" id="PF22628">
    <property type="entry name" value="zf-CCCH_10"/>
    <property type="match status" value="2"/>
</dbReference>
<proteinExistence type="inferred from homology"/>
<sequence>MEQEQQLISEANVSENDTKLQESMTTPEPVVMSSEPEEQPQQHVITTITSTRNEVPETPESDHSGAPSSNGGRHHSGSGRDSTWLELEVCREFLRGDCSRSAEECRFAHPTGSVIVKDGKVTCCFDNLKDRCTRDSCKYLHPPTNIKESLIQAGKKYGQAMSVTPKPTIISPAPLSPTIPINGAYYMDTSPGANSRSFAYPDVPMFSFPPTGLQFPSSRIQVCENFDNNITCPQGPHCFFAHPDPYVRRDHSSNTVTCCWNYLRGFCRHSQCWFYHPPPHIVYYLLSGMAQQFYPAESFVLPAAYTSDKAQYSSPTNSLGQYSYPLVTQYSPTATPTSSLPIHPAATAGISTLPQAIVQ</sequence>
<dbReference type="KEGG" id="aqu:100641996"/>
<dbReference type="PROSITE" id="PS50103">
    <property type="entry name" value="ZF_C3H1"/>
    <property type="match status" value="4"/>
</dbReference>
<dbReference type="PANTHER" id="PTHR12675">
    <property type="entry name" value="MUSCLEBLIND-LIKE PROTEIN"/>
    <property type="match status" value="1"/>
</dbReference>
<evidence type="ECO:0000256" key="5">
    <source>
        <dbReference type="ARBA" id="ARBA00038226"/>
    </source>
</evidence>
<dbReference type="AlphaFoldDB" id="A0A1X7VW07"/>
<protein>
    <recommendedName>
        <fullName evidence="8">C3H1-type domain-containing protein</fullName>
    </recommendedName>
</protein>
<comment type="similarity">
    <text evidence="5">Belongs to the muscleblind family.</text>
</comment>
<reference evidence="9" key="2">
    <citation type="submission" date="2017-05" db="UniProtKB">
        <authorList>
            <consortium name="EnsemblMetazoa"/>
        </authorList>
    </citation>
    <scope>IDENTIFICATION</scope>
</reference>
<dbReference type="InterPro" id="IPR054429">
    <property type="entry name" value="Znf-CCCH_Muscleblind-like"/>
</dbReference>
<evidence type="ECO:0000256" key="3">
    <source>
        <dbReference type="ARBA" id="ARBA00022771"/>
    </source>
</evidence>
<dbReference type="STRING" id="400682.A0A1X7VW07"/>
<dbReference type="OrthoDB" id="6285980at2759"/>
<dbReference type="InParanoid" id="A0A1X7VW07"/>
<dbReference type="eggNOG" id="KOG2494">
    <property type="taxonomic scope" value="Eukaryota"/>
</dbReference>